<name>A0AAW2JBS3_SESRA</name>
<reference evidence="1" key="2">
    <citation type="journal article" date="2024" name="Plant">
        <title>Genomic evolution and insights into agronomic trait innovations of Sesamum species.</title>
        <authorList>
            <person name="Miao H."/>
            <person name="Wang L."/>
            <person name="Qu L."/>
            <person name="Liu H."/>
            <person name="Sun Y."/>
            <person name="Le M."/>
            <person name="Wang Q."/>
            <person name="Wei S."/>
            <person name="Zheng Y."/>
            <person name="Lin W."/>
            <person name="Duan Y."/>
            <person name="Cao H."/>
            <person name="Xiong S."/>
            <person name="Wang X."/>
            <person name="Wei L."/>
            <person name="Li C."/>
            <person name="Ma Q."/>
            <person name="Ju M."/>
            <person name="Zhao R."/>
            <person name="Li G."/>
            <person name="Mu C."/>
            <person name="Tian Q."/>
            <person name="Mei H."/>
            <person name="Zhang T."/>
            <person name="Gao T."/>
            <person name="Zhang H."/>
        </authorList>
    </citation>
    <scope>NUCLEOTIDE SEQUENCE</scope>
    <source>
        <strain evidence="1">G02</strain>
    </source>
</reference>
<evidence type="ECO:0008006" key="2">
    <source>
        <dbReference type="Google" id="ProtNLM"/>
    </source>
</evidence>
<organism evidence="1">
    <name type="scientific">Sesamum radiatum</name>
    <name type="common">Black benniseed</name>
    <dbReference type="NCBI Taxonomy" id="300843"/>
    <lineage>
        <taxon>Eukaryota</taxon>
        <taxon>Viridiplantae</taxon>
        <taxon>Streptophyta</taxon>
        <taxon>Embryophyta</taxon>
        <taxon>Tracheophyta</taxon>
        <taxon>Spermatophyta</taxon>
        <taxon>Magnoliopsida</taxon>
        <taxon>eudicotyledons</taxon>
        <taxon>Gunneridae</taxon>
        <taxon>Pentapetalae</taxon>
        <taxon>asterids</taxon>
        <taxon>lamiids</taxon>
        <taxon>Lamiales</taxon>
        <taxon>Pedaliaceae</taxon>
        <taxon>Sesamum</taxon>
    </lineage>
</organism>
<evidence type="ECO:0000313" key="1">
    <source>
        <dbReference type="EMBL" id="KAL0291651.1"/>
    </source>
</evidence>
<accession>A0AAW2JBS3</accession>
<dbReference type="InterPro" id="IPR036691">
    <property type="entry name" value="Endo/exonu/phosph_ase_sf"/>
</dbReference>
<dbReference type="PANTHER" id="PTHR33710">
    <property type="entry name" value="BNAC02G09200D PROTEIN"/>
    <property type="match status" value="1"/>
</dbReference>
<protein>
    <recommendedName>
        <fullName evidence="2">Endonuclease/exonuclease/phosphatase domain-containing protein</fullName>
    </recommendedName>
</protein>
<dbReference type="EMBL" id="JACGWJ010000511">
    <property type="protein sequence ID" value="KAL0291651.1"/>
    <property type="molecule type" value="Genomic_DNA"/>
</dbReference>
<dbReference type="SUPFAM" id="SSF56219">
    <property type="entry name" value="DNase I-like"/>
    <property type="match status" value="1"/>
</dbReference>
<gene>
    <name evidence="1" type="ORF">Sradi_7018700</name>
</gene>
<sequence length="255" mass="29078">MFGLNVDACGKGGGLILLWPKDINLVVHSFSSSHIDAGIANAMGMEGWRFTGVYEHPEATCREETWNLLRRLSHLSSKPWLCAGDFNEILLQEEKTGAPRPRRQIEDFRSCLAFCQLADLGYSGHKFTWCNHREAPNTVRVRLDRACATLAWQHMFRSARVSTETARSSDHNPLVIELEAVRDISNKQRRKLFRFEAMWTRSAECEAVIQDLWSCDISGEAGARLSARTSCVREGLIAWDKSRFGHVRRRIKDLE</sequence>
<dbReference type="AlphaFoldDB" id="A0AAW2JBS3"/>
<proteinExistence type="predicted"/>
<dbReference type="Gene3D" id="3.60.10.10">
    <property type="entry name" value="Endonuclease/exonuclease/phosphatase"/>
    <property type="match status" value="1"/>
</dbReference>
<reference evidence="1" key="1">
    <citation type="submission" date="2020-06" db="EMBL/GenBank/DDBJ databases">
        <authorList>
            <person name="Li T."/>
            <person name="Hu X."/>
            <person name="Zhang T."/>
            <person name="Song X."/>
            <person name="Zhang H."/>
            <person name="Dai N."/>
            <person name="Sheng W."/>
            <person name="Hou X."/>
            <person name="Wei L."/>
        </authorList>
    </citation>
    <scope>NUCLEOTIDE SEQUENCE</scope>
    <source>
        <strain evidence="1">G02</strain>
        <tissue evidence="1">Leaf</tissue>
    </source>
</reference>
<dbReference type="PANTHER" id="PTHR33710:SF62">
    <property type="entry name" value="DUF4283 DOMAIN PROTEIN"/>
    <property type="match status" value="1"/>
</dbReference>
<comment type="caution">
    <text evidence="1">The sequence shown here is derived from an EMBL/GenBank/DDBJ whole genome shotgun (WGS) entry which is preliminary data.</text>
</comment>